<evidence type="ECO:0000313" key="5">
    <source>
        <dbReference type="Proteomes" id="UP000276733"/>
    </source>
</evidence>
<sequence length="71" mass="8365">MEEFVKLVEHILYMENFNTAITPDLKQKFIELNRTYGNNVPDKYKADVNRLYNSFRDKQSVEVDSNAYAVS</sequence>
<dbReference type="EMBL" id="UAVS01000011">
    <property type="protein sequence ID" value="SQA95307.1"/>
    <property type="molecule type" value="Genomic_DNA"/>
</dbReference>
<dbReference type="AlphaFoldDB" id="A0A2X2SYG2"/>
<evidence type="ECO:0000313" key="2">
    <source>
        <dbReference type="EMBL" id="UZD41979.1"/>
    </source>
</evidence>
<protein>
    <submittedName>
        <fullName evidence="2">Deoxynucleoside kinase</fullName>
    </submittedName>
</protein>
<proteinExistence type="predicted"/>
<keyword evidence="2" id="KW-0418">Kinase</keyword>
<dbReference type="Proteomes" id="UP000276733">
    <property type="component" value="Unassembled WGS sequence"/>
</dbReference>
<keyword evidence="2" id="KW-0808">Transferase</keyword>
<dbReference type="GO" id="GO:0016301">
    <property type="term" value="F:kinase activity"/>
    <property type="evidence" value="ECO:0007669"/>
    <property type="project" value="UniProtKB-KW"/>
</dbReference>
<organism evidence="1 4">
    <name type="scientific">Capnocytophaga ochracea</name>
    <dbReference type="NCBI Taxonomy" id="1018"/>
    <lineage>
        <taxon>Bacteria</taxon>
        <taxon>Pseudomonadati</taxon>
        <taxon>Bacteroidota</taxon>
        <taxon>Flavobacteriia</taxon>
        <taxon>Flavobacteriales</taxon>
        <taxon>Flavobacteriaceae</taxon>
        <taxon>Capnocytophaga</taxon>
    </lineage>
</organism>
<reference evidence="1 4" key="1">
    <citation type="submission" date="2018-06" db="EMBL/GenBank/DDBJ databases">
        <authorList>
            <consortium name="Pathogen Informatics"/>
            <person name="Doyle S."/>
        </authorList>
    </citation>
    <scope>NUCLEOTIDE SEQUENCE [LARGE SCALE GENOMIC DNA]</scope>
    <source>
        <strain evidence="1 4">NCTC11545</strain>
    </source>
</reference>
<dbReference type="RefSeq" id="WP_002675130.1">
    <property type="nucleotide sequence ID" value="NZ_CAJPNJ010000029.1"/>
</dbReference>
<evidence type="ECO:0000313" key="3">
    <source>
        <dbReference type="EMBL" id="VDG82122.1"/>
    </source>
</evidence>
<evidence type="ECO:0000313" key="1">
    <source>
        <dbReference type="EMBL" id="SQA95307.1"/>
    </source>
</evidence>
<reference evidence="2" key="3">
    <citation type="submission" date="2022-10" db="EMBL/GenBank/DDBJ databases">
        <title>Complete genome sequence of Capnocytophaga ochracea KCOM 2812 isolated from actinomycosis lesion.</title>
        <authorList>
            <person name="Kook J.-K."/>
            <person name="Park S.-N."/>
            <person name="Lim Y.K."/>
        </authorList>
    </citation>
    <scope>NUCLEOTIDE SEQUENCE</scope>
    <source>
        <strain evidence="2">KCOM 28121</strain>
    </source>
</reference>
<gene>
    <name evidence="3" type="ORF">NCTC11458_01421</name>
    <name evidence="1" type="ORF">NCTC11545_02535</name>
    <name evidence="2" type="ORF">OL231_05420</name>
</gene>
<name>A0A2X2SYG2_CAPOC</name>
<dbReference type="Proteomes" id="UP000250169">
    <property type="component" value="Unassembled WGS sequence"/>
</dbReference>
<accession>A0A2X2SYG2</accession>
<reference evidence="3 5" key="2">
    <citation type="submission" date="2018-11" db="EMBL/GenBank/DDBJ databases">
        <authorList>
            <consortium name="Pathogen Informatics"/>
        </authorList>
    </citation>
    <scope>NUCLEOTIDE SEQUENCE [LARGE SCALE GENOMIC DNA]</scope>
    <source>
        <strain evidence="3 5">NCTC11458</strain>
    </source>
</reference>
<dbReference type="EMBL" id="UYIQ01000001">
    <property type="protein sequence ID" value="VDG82122.1"/>
    <property type="molecule type" value="Genomic_DNA"/>
</dbReference>
<dbReference type="Proteomes" id="UP001163262">
    <property type="component" value="Chromosome"/>
</dbReference>
<dbReference type="GeneID" id="29676339"/>
<evidence type="ECO:0000313" key="4">
    <source>
        <dbReference type="Proteomes" id="UP000250169"/>
    </source>
</evidence>
<dbReference type="EMBL" id="CP110230">
    <property type="protein sequence ID" value="UZD41979.1"/>
    <property type="molecule type" value="Genomic_DNA"/>
</dbReference>